<reference evidence="1" key="1">
    <citation type="submission" date="2021-05" db="EMBL/GenBank/DDBJ databases">
        <authorList>
            <person name="Alioto T."/>
            <person name="Alioto T."/>
            <person name="Gomez Garrido J."/>
        </authorList>
    </citation>
    <scope>NUCLEOTIDE SEQUENCE</scope>
</reference>
<name>A0A8D8XBW8_9HEMI</name>
<dbReference type="EMBL" id="HBUF01289555">
    <property type="protein sequence ID" value="CAG6688941.1"/>
    <property type="molecule type" value="Transcribed_RNA"/>
</dbReference>
<protein>
    <submittedName>
        <fullName evidence="1">Uncharacterized protein</fullName>
    </submittedName>
</protein>
<organism evidence="1">
    <name type="scientific">Cacopsylla melanoneura</name>
    <dbReference type="NCBI Taxonomy" id="428564"/>
    <lineage>
        <taxon>Eukaryota</taxon>
        <taxon>Metazoa</taxon>
        <taxon>Ecdysozoa</taxon>
        <taxon>Arthropoda</taxon>
        <taxon>Hexapoda</taxon>
        <taxon>Insecta</taxon>
        <taxon>Pterygota</taxon>
        <taxon>Neoptera</taxon>
        <taxon>Paraneoptera</taxon>
        <taxon>Hemiptera</taxon>
        <taxon>Sternorrhyncha</taxon>
        <taxon>Psylloidea</taxon>
        <taxon>Psyllidae</taxon>
        <taxon>Psyllinae</taxon>
        <taxon>Cacopsylla</taxon>
    </lineage>
</organism>
<sequence>MDILGDTGTLYRLICTAIRRSCQITLGQIERQTGWFTSLHGKLHHSVGIFNLLSHMMNDCLRNGYIVVEVEPAFPGPFLLWLGNGPDFLLRLMYWCGLTAAQTPEETALGGA</sequence>
<dbReference type="EMBL" id="HBUF01289554">
    <property type="protein sequence ID" value="CAG6688940.1"/>
    <property type="molecule type" value="Transcribed_RNA"/>
</dbReference>
<accession>A0A8D8XBW8</accession>
<evidence type="ECO:0000313" key="1">
    <source>
        <dbReference type="EMBL" id="CAG6688940.1"/>
    </source>
</evidence>
<dbReference type="AlphaFoldDB" id="A0A8D8XBW8"/>
<proteinExistence type="predicted"/>